<keyword evidence="1" id="KW-0732">Signal</keyword>
<feature type="signal peptide" evidence="1">
    <location>
        <begin position="1"/>
        <end position="20"/>
    </location>
</feature>
<evidence type="ECO:0000313" key="2">
    <source>
        <dbReference type="EMBL" id="GBP07919.1"/>
    </source>
</evidence>
<protein>
    <recommendedName>
        <fullName evidence="4">Secreted protein</fullName>
    </recommendedName>
</protein>
<sequence length="99" mass="10946">MCVRVCVCVCMCMSASVCVSVSVSVCVCVRVCVCVYRRDRPRCGVAPSAVHTSGTAARRSVAAYRIVFRVPLLSFRYTTRPARRAVVESRYPTWSCESV</sequence>
<feature type="chain" id="PRO_5020020842" description="Secreted protein" evidence="1">
    <location>
        <begin position="21"/>
        <end position="99"/>
    </location>
</feature>
<evidence type="ECO:0000256" key="1">
    <source>
        <dbReference type="SAM" id="SignalP"/>
    </source>
</evidence>
<dbReference type="Proteomes" id="UP000299102">
    <property type="component" value="Unassembled WGS sequence"/>
</dbReference>
<accession>A0A4C1T0E2</accession>
<dbReference type="EMBL" id="BGZK01000028">
    <property type="protein sequence ID" value="GBP07919.1"/>
    <property type="molecule type" value="Genomic_DNA"/>
</dbReference>
<proteinExistence type="predicted"/>
<reference evidence="2 3" key="1">
    <citation type="journal article" date="2019" name="Commun. Biol.">
        <title>The bagworm genome reveals a unique fibroin gene that provides high tensile strength.</title>
        <authorList>
            <person name="Kono N."/>
            <person name="Nakamura H."/>
            <person name="Ohtoshi R."/>
            <person name="Tomita M."/>
            <person name="Numata K."/>
            <person name="Arakawa K."/>
        </authorList>
    </citation>
    <scope>NUCLEOTIDE SEQUENCE [LARGE SCALE GENOMIC DNA]</scope>
</reference>
<organism evidence="2 3">
    <name type="scientific">Eumeta variegata</name>
    <name type="common">Bagworm moth</name>
    <name type="synonym">Eumeta japonica</name>
    <dbReference type="NCBI Taxonomy" id="151549"/>
    <lineage>
        <taxon>Eukaryota</taxon>
        <taxon>Metazoa</taxon>
        <taxon>Ecdysozoa</taxon>
        <taxon>Arthropoda</taxon>
        <taxon>Hexapoda</taxon>
        <taxon>Insecta</taxon>
        <taxon>Pterygota</taxon>
        <taxon>Neoptera</taxon>
        <taxon>Endopterygota</taxon>
        <taxon>Lepidoptera</taxon>
        <taxon>Glossata</taxon>
        <taxon>Ditrysia</taxon>
        <taxon>Tineoidea</taxon>
        <taxon>Psychidae</taxon>
        <taxon>Oiketicinae</taxon>
        <taxon>Eumeta</taxon>
    </lineage>
</organism>
<evidence type="ECO:0000313" key="3">
    <source>
        <dbReference type="Proteomes" id="UP000299102"/>
    </source>
</evidence>
<gene>
    <name evidence="2" type="ORF">EVAR_78074_1</name>
</gene>
<dbReference type="AlphaFoldDB" id="A0A4C1T0E2"/>
<keyword evidence="3" id="KW-1185">Reference proteome</keyword>
<evidence type="ECO:0008006" key="4">
    <source>
        <dbReference type="Google" id="ProtNLM"/>
    </source>
</evidence>
<name>A0A4C1T0E2_EUMVA</name>
<comment type="caution">
    <text evidence="2">The sequence shown here is derived from an EMBL/GenBank/DDBJ whole genome shotgun (WGS) entry which is preliminary data.</text>
</comment>